<dbReference type="GO" id="GO:0010185">
    <property type="term" value="P:regulation of cellular defense response"/>
    <property type="evidence" value="ECO:0007669"/>
    <property type="project" value="UniProtKB-ARBA"/>
</dbReference>
<dbReference type="SUPFAM" id="SSF49785">
    <property type="entry name" value="Galactose-binding domain-like"/>
    <property type="match status" value="2"/>
</dbReference>
<gene>
    <name evidence="10" type="ORF">ACJMK2_040825</name>
</gene>
<dbReference type="GO" id="GO:0001868">
    <property type="term" value="P:regulation of complement activation, lectin pathway"/>
    <property type="evidence" value="ECO:0007669"/>
    <property type="project" value="UniProtKB-ARBA"/>
</dbReference>
<comment type="caution">
    <text evidence="10">The sequence shown here is derived from an EMBL/GenBank/DDBJ whole genome shotgun (WGS) entry which is preliminary data.</text>
</comment>
<keyword evidence="7" id="KW-1015">Disulfide bond</keyword>
<dbReference type="InterPro" id="IPR051941">
    <property type="entry name" value="BG_Antigen-Binding_Lectin"/>
</dbReference>
<protein>
    <recommendedName>
        <fullName evidence="9">Fucolectin tachylectin-4 pentraxin-1 domain-containing protein</fullName>
    </recommendedName>
</protein>
<keyword evidence="11" id="KW-1185">Reference proteome</keyword>
<proteinExistence type="inferred from homology"/>
<dbReference type="GO" id="GO:0042806">
    <property type="term" value="F:fucose binding"/>
    <property type="evidence" value="ECO:0007669"/>
    <property type="project" value="UniProtKB-ARBA"/>
</dbReference>
<comment type="similarity">
    <text evidence="2">Belongs to the fucolectin family.</text>
</comment>
<dbReference type="SMART" id="SM00607">
    <property type="entry name" value="FTP"/>
    <property type="match status" value="1"/>
</dbReference>
<feature type="non-terminal residue" evidence="10">
    <location>
        <position position="321"/>
    </location>
</feature>
<dbReference type="EMBL" id="JBJQND010000008">
    <property type="protein sequence ID" value="KAL3867984.1"/>
    <property type="molecule type" value="Genomic_DNA"/>
</dbReference>
<keyword evidence="4" id="KW-0479">Metal-binding</keyword>
<evidence type="ECO:0000256" key="1">
    <source>
        <dbReference type="ARBA" id="ARBA00002219"/>
    </source>
</evidence>
<comment type="subunit">
    <text evidence="3">Homotrimer.</text>
</comment>
<comment type="function">
    <text evidence="1">Acts as a defensive agent. Recognizes blood group fucosylated oligosaccharides including A, B, H and Lewis B-type antigens. Does not recognize Lewis A antigen and has low affinity for monovalent haptens.</text>
</comment>
<dbReference type="Pfam" id="PF22633">
    <property type="entry name" value="F5_F8_type_C_2"/>
    <property type="match status" value="2"/>
</dbReference>
<dbReference type="PANTHER" id="PTHR45713:SF6">
    <property type="entry name" value="F5_8 TYPE C DOMAIN-CONTAINING PROTEIN"/>
    <property type="match status" value="1"/>
</dbReference>
<evidence type="ECO:0000313" key="10">
    <source>
        <dbReference type="EMBL" id="KAL3867984.1"/>
    </source>
</evidence>
<sequence>MAMRAVFFITYQSLLFEQLLTYTLSDYAVNVALGKPTNQSSTYIDSFLSGDRHGFPYSASLAVDGNTNTNFNGDSCSSTDAYQNNAWWSLNLQDLYYVTRINIYQRAGAHRNRNVGSILSGRLDNDTYIQLMTFGSKDNSDIKLNVSLDVPIKGLKIEHKGIEVFVCLCEVEVFAEVNVAIGKTASQSSTYEGNTAYNDIGPYNSSLAVDGNTDTRLHGNSCSHTDPSETNAWWTVDLQALYSVIGIRIFQRSDPGNDATLNGFRIFGILENGSYEQLLTPSPYQTGVINIDISPSKMFRGIRANQYQDAVITICELQVFA</sequence>
<evidence type="ECO:0000256" key="7">
    <source>
        <dbReference type="ARBA" id="ARBA00023157"/>
    </source>
</evidence>
<dbReference type="PANTHER" id="PTHR45713">
    <property type="entry name" value="FTP DOMAIN-CONTAINING PROTEIN"/>
    <property type="match status" value="1"/>
</dbReference>
<accession>A0ABD3W280</accession>
<dbReference type="InterPro" id="IPR006585">
    <property type="entry name" value="FTP1"/>
</dbReference>
<evidence type="ECO:0000256" key="2">
    <source>
        <dbReference type="ARBA" id="ARBA00010147"/>
    </source>
</evidence>
<evidence type="ECO:0000259" key="9">
    <source>
        <dbReference type="SMART" id="SM00607"/>
    </source>
</evidence>
<keyword evidence="8" id="KW-0732">Signal</keyword>
<feature type="chain" id="PRO_5044758257" description="Fucolectin tachylectin-4 pentraxin-1 domain-containing protein" evidence="8">
    <location>
        <begin position="26"/>
        <end position="321"/>
    </location>
</feature>
<dbReference type="Gene3D" id="2.60.120.260">
    <property type="entry name" value="Galactose-binding domain-like"/>
    <property type="match status" value="2"/>
</dbReference>
<reference evidence="10 11" key="1">
    <citation type="submission" date="2024-11" db="EMBL/GenBank/DDBJ databases">
        <title>Chromosome-level genome assembly of the freshwater bivalve Anodonta woodiana.</title>
        <authorList>
            <person name="Chen X."/>
        </authorList>
    </citation>
    <scope>NUCLEOTIDE SEQUENCE [LARGE SCALE GENOMIC DNA]</scope>
    <source>
        <strain evidence="10">MN2024</strain>
        <tissue evidence="10">Gills</tissue>
    </source>
</reference>
<evidence type="ECO:0000256" key="4">
    <source>
        <dbReference type="ARBA" id="ARBA00022723"/>
    </source>
</evidence>
<keyword evidence="5" id="KW-0430">Lectin</keyword>
<evidence type="ECO:0000256" key="6">
    <source>
        <dbReference type="ARBA" id="ARBA00022837"/>
    </source>
</evidence>
<dbReference type="AlphaFoldDB" id="A0ABD3W280"/>
<feature type="signal peptide" evidence="8">
    <location>
        <begin position="1"/>
        <end position="25"/>
    </location>
</feature>
<evidence type="ECO:0000256" key="3">
    <source>
        <dbReference type="ARBA" id="ARBA00011233"/>
    </source>
</evidence>
<evidence type="ECO:0000256" key="8">
    <source>
        <dbReference type="SAM" id="SignalP"/>
    </source>
</evidence>
<name>A0ABD3W280_SINWO</name>
<dbReference type="GO" id="GO:0046872">
    <property type="term" value="F:metal ion binding"/>
    <property type="evidence" value="ECO:0007669"/>
    <property type="project" value="UniProtKB-KW"/>
</dbReference>
<feature type="domain" description="Fucolectin tachylectin-4 pentraxin-1" evidence="9">
    <location>
        <begin position="176"/>
        <end position="321"/>
    </location>
</feature>
<dbReference type="InterPro" id="IPR008979">
    <property type="entry name" value="Galactose-bd-like_sf"/>
</dbReference>
<dbReference type="Proteomes" id="UP001634394">
    <property type="component" value="Unassembled WGS sequence"/>
</dbReference>
<keyword evidence="6" id="KW-0106">Calcium</keyword>
<evidence type="ECO:0000256" key="5">
    <source>
        <dbReference type="ARBA" id="ARBA00022734"/>
    </source>
</evidence>
<organism evidence="10 11">
    <name type="scientific">Sinanodonta woodiana</name>
    <name type="common">Chinese pond mussel</name>
    <name type="synonym">Anodonta woodiana</name>
    <dbReference type="NCBI Taxonomy" id="1069815"/>
    <lineage>
        <taxon>Eukaryota</taxon>
        <taxon>Metazoa</taxon>
        <taxon>Spiralia</taxon>
        <taxon>Lophotrochozoa</taxon>
        <taxon>Mollusca</taxon>
        <taxon>Bivalvia</taxon>
        <taxon>Autobranchia</taxon>
        <taxon>Heteroconchia</taxon>
        <taxon>Palaeoheterodonta</taxon>
        <taxon>Unionida</taxon>
        <taxon>Unionoidea</taxon>
        <taxon>Unionidae</taxon>
        <taxon>Unioninae</taxon>
        <taxon>Sinanodonta</taxon>
    </lineage>
</organism>
<evidence type="ECO:0000313" key="11">
    <source>
        <dbReference type="Proteomes" id="UP001634394"/>
    </source>
</evidence>